<accession>E4YAX4</accession>
<dbReference type="GO" id="GO:0035725">
    <property type="term" value="P:sodium ion transmembrane transport"/>
    <property type="evidence" value="ECO:0007669"/>
    <property type="project" value="TreeGrafter"/>
</dbReference>
<dbReference type="PANTHER" id="PTHR11616:SF309">
    <property type="entry name" value="TRANSPORTER"/>
    <property type="match status" value="1"/>
</dbReference>
<comment type="subcellular location">
    <subcellularLocation>
        <location evidence="1">Membrane</location>
        <topology evidence="1">Multi-pass membrane protein</topology>
    </subcellularLocation>
</comment>
<dbReference type="EMBL" id="FN654366">
    <property type="protein sequence ID" value="CBY32711.1"/>
    <property type="molecule type" value="Genomic_DNA"/>
</dbReference>
<feature type="transmembrane region" description="Helical" evidence="9">
    <location>
        <begin position="518"/>
        <end position="538"/>
    </location>
</feature>
<feature type="binding site" evidence="6">
    <location>
        <position position="267"/>
    </location>
    <ligand>
        <name>Na(+)</name>
        <dbReference type="ChEBI" id="CHEBI:29101"/>
        <label>1</label>
    </ligand>
</feature>
<feature type="binding site" evidence="6">
    <location>
        <position position="368"/>
    </location>
    <ligand>
        <name>Na(+)</name>
        <dbReference type="ChEBI" id="CHEBI:29101"/>
        <label>1</label>
    </ligand>
</feature>
<keyword evidence="6" id="KW-0915">Sodium</keyword>
<feature type="transmembrane region" description="Helical" evidence="9">
    <location>
        <begin position="428"/>
        <end position="452"/>
    </location>
</feature>
<name>E4YAX4_OIKDI</name>
<evidence type="ECO:0000256" key="1">
    <source>
        <dbReference type="ARBA" id="ARBA00004141"/>
    </source>
</evidence>
<feature type="disulfide bond" evidence="7">
    <location>
        <begin position="128"/>
        <end position="137"/>
    </location>
</feature>
<evidence type="ECO:0000256" key="5">
    <source>
        <dbReference type="ARBA" id="ARBA00023136"/>
    </source>
</evidence>
<feature type="binding site" evidence="6">
    <location>
        <position position="299"/>
    </location>
    <ligand>
        <name>Na(+)</name>
        <dbReference type="ChEBI" id="CHEBI:29101"/>
        <label>1</label>
    </ligand>
</feature>
<feature type="transmembrane region" description="Helical" evidence="9">
    <location>
        <begin position="89"/>
        <end position="116"/>
    </location>
</feature>
<evidence type="ECO:0000256" key="2">
    <source>
        <dbReference type="ARBA" id="ARBA00022448"/>
    </source>
</evidence>
<evidence type="ECO:0000256" key="3">
    <source>
        <dbReference type="ARBA" id="ARBA00022692"/>
    </source>
</evidence>
<dbReference type="AlphaFoldDB" id="E4YAX4"/>
<dbReference type="Pfam" id="PF00209">
    <property type="entry name" value="SNF"/>
    <property type="match status" value="1"/>
</dbReference>
<feature type="transmembrane region" description="Helical" evidence="9">
    <location>
        <begin position="351"/>
        <end position="376"/>
    </location>
</feature>
<keyword evidence="7" id="KW-1015">Disulfide bond</keyword>
<gene>
    <name evidence="10" type="ORF">GSOID_T00032054001</name>
</gene>
<keyword evidence="6" id="KW-0479">Metal-binding</keyword>
<dbReference type="PROSITE" id="PS00610">
    <property type="entry name" value="NA_NEUROTRAN_SYMP_1"/>
    <property type="match status" value="1"/>
</dbReference>
<feature type="transmembrane region" description="Helical" evidence="9">
    <location>
        <begin position="473"/>
        <end position="498"/>
    </location>
</feature>
<feature type="transmembrane region" description="Helical" evidence="9">
    <location>
        <begin position="184"/>
        <end position="205"/>
    </location>
</feature>
<keyword evidence="8" id="KW-0769">Symport</keyword>
<dbReference type="GO" id="GO:0015293">
    <property type="term" value="F:symporter activity"/>
    <property type="evidence" value="ECO:0007669"/>
    <property type="project" value="UniProtKB-KW"/>
</dbReference>
<keyword evidence="2 8" id="KW-0813">Transport</keyword>
<keyword evidence="3 8" id="KW-0812">Transmembrane</keyword>
<evidence type="ECO:0000313" key="10">
    <source>
        <dbReference type="EMBL" id="CBY32711.1"/>
    </source>
</evidence>
<feature type="transmembrane region" description="Helical" evidence="9">
    <location>
        <begin position="212"/>
        <end position="231"/>
    </location>
</feature>
<protein>
    <recommendedName>
        <fullName evidence="8">Transporter</fullName>
    </recommendedName>
</protein>
<feature type="binding site" evidence="6">
    <location>
        <position position="23"/>
    </location>
    <ligand>
        <name>Na(+)</name>
        <dbReference type="ChEBI" id="CHEBI:29101"/>
        <label>1</label>
    </ligand>
</feature>
<keyword evidence="4 9" id="KW-1133">Transmembrane helix</keyword>
<evidence type="ECO:0000256" key="7">
    <source>
        <dbReference type="PIRSR" id="PIRSR600175-2"/>
    </source>
</evidence>
<dbReference type="SUPFAM" id="SSF161070">
    <property type="entry name" value="SNF-like"/>
    <property type="match status" value="1"/>
</dbReference>
<dbReference type="PROSITE" id="PS50267">
    <property type="entry name" value="NA_NEUROTRAN_SYMP_3"/>
    <property type="match status" value="1"/>
</dbReference>
<dbReference type="PRINTS" id="PR00176">
    <property type="entry name" value="NANEUSMPORT"/>
</dbReference>
<comment type="similarity">
    <text evidence="8">Belongs to the sodium:neurotransmitter symporter (SNF) (TC 2.A.22) family.</text>
</comment>
<feature type="transmembrane region" description="Helical" evidence="9">
    <location>
        <begin position="296"/>
        <end position="315"/>
    </location>
</feature>
<dbReference type="PANTHER" id="PTHR11616">
    <property type="entry name" value="SODIUM/CHLORIDE DEPENDENT TRANSPORTER"/>
    <property type="match status" value="1"/>
</dbReference>
<dbReference type="GO" id="GO:0005886">
    <property type="term" value="C:plasma membrane"/>
    <property type="evidence" value="ECO:0007669"/>
    <property type="project" value="TreeGrafter"/>
</dbReference>
<dbReference type="NCBIfam" id="NF037979">
    <property type="entry name" value="Na_transp"/>
    <property type="match status" value="1"/>
</dbReference>
<dbReference type="GO" id="GO:0006865">
    <property type="term" value="P:amino acid transport"/>
    <property type="evidence" value="ECO:0007669"/>
    <property type="project" value="TreeGrafter"/>
</dbReference>
<evidence type="ECO:0000256" key="6">
    <source>
        <dbReference type="PIRSR" id="PIRSR600175-1"/>
    </source>
</evidence>
<reference evidence="10" key="1">
    <citation type="journal article" date="2010" name="Science">
        <title>Plasticity of animal genome architecture unmasked by rapid evolution of a pelagic tunicate.</title>
        <authorList>
            <person name="Denoeud F."/>
            <person name="Henriet S."/>
            <person name="Mungpakdee S."/>
            <person name="Aury J.M."/>
            <person name="Da Silva C."/>
            <person name="Brinkmann H."/>
            <person name="Mikhaleva J."/>
            <person name="Olsen L.C."/>
            <person name="Jubin C."/>
            <person name="Canestro C."/>
            <person name="Bouquet J.M."/>
            <person name="Danks G."/>
            <person name="Poulain J."/>
            <person name="Campsteijn C."/>
            <person name="Adamski M."/>
            <person name="Cross I."/>
            <person name="Yadetie F."/>
            <person name="Muffato M."/>
            <person name="Louis A."/>
            <person name="Butcher S."/>
            <person name="Tsagkogeorga G."/>
            <person name="Konrad A."/>
            <person name="Singh S."/>
            <person name="Jensen M.F."/>
            <person name="Cong E.H."/>
            <person name="Eikeseth-Otteraa H."/>
            <person name="Noel B."/>
            <person name="Anthouard V."/>
            <person name="Porcel B.M."/>
            <person name="Kachouri-Lafond R."/>
            <person name="Nishino A."/>
            <person name="Ugolini M."/>
            <person name="Chourrout P."/>
            <person name="Nishida H."/>
            <person name="Aasland R."/>
            <person name="Huzurbazar S."/>
            <person name="Westhof E."/>
            <person name="Delsuc F."/>
            <person name="Lehrach H."/>
            <person name="Reinhardt R."/>
            <person name="Weissenbach J."/>
            <person name="Roy S.W."/>
            <person name="Artiguenave F."/>
            <person name="Postlethwait J.H."/>
            <person name="Manak J.R."/>
            <person name="Thompson E.M."/>
            <person name="Jaillon O."/>
            <person name="Du Pasquier L."/>
            <person name="Boudinot P."/>
            <person name="Liberles D.A."/>
            <person name="Volff J.N."/>
            <person name="Philippe H."/>
            <person name="Lenhard B."/>
            <person name="Roest Crollius H."/>
            <person name="Wincker P."/>
            <person name="Chourrout D."/>
        </authorList>
    </citation>
    <scope>NUCLEOTIDE SEQUENCE [LARGE SCALE GENOMIC DNA]</scope>
</reference>
<feature type="transmembrane region" description="Helical" evidence="9">
    <location>
        <begin position="47"/>
        <end position="68"/>
    </location>
</feature>
<feature type="binding site" evidence="6">
    <location>
        <position position="30"/>
    </location>
    <ligand>
        <name>Na(+)</name>
        <dbReference type="ChEBI" id="CHEBI:29101"/>
        <label>1</label>
    </ligand>
</feature>
<dbReference type="InterPro" id="IPR037272">
    <property type="entry name" value="SNS_sf"/>
</dbReference>
<feature type="transmembrane region" description="Helical" evidence="9">
    <location>
        <begin position="251"/>
        <end position="275"/>
    </location>
</feature>
<dbReference type="Proteomes" id="UP000011014">
    <property type="component" value="Unassembled WGS sequence"/>
</dbReference>
<keyword evidence="5 9" id="KW-0472">Membrane</keyword>
<feature type="transmembrane region" description="Helical" evidence="9">
    <location>
        <begin position="397"/>
        <end position="422"/>
    </location>
</feature>
<evidence type="ECO:0000256" key="9">
    <source>
        <dbReference type="SAM" id="Phobius"/>
    </source>
</evidence>
<evidence type="ECO:0000256" key="4">
    <source>
        <dbReference type="ARBA" id="ARBA00022989"/>
    </source>
</evidence>
<dbReference type="InterPro" id="IPR000175">
    <property type="entry name" value="Na/ntran_symport"/>
</dbReference>
<evidence type="ECO:0000256" key="8">
    <source>
        <dbReference type="RuleBase" id="RU003732"/>
    </source>
</evidence>
<feature type="transmembrane region" description="Helical" evidence="9">
    <location>
        <begin position="17"/>
        <end position="35"/>
    </location>
</feature>
<feature type="binding site" evidence="6">
    <location>
        <position position="364"/>
    </location>
    <ligand>
        <name>Na(+)</name>
        <dbReference type="ChEBI" id="CHEBI:29101"/>
        <label>1</label>
    </ligand>
</feature>
<organism evidence="10">
    <name type="scientific">Oikopleura dioica</name>
    <name type="common">Tunicate</name>
    <dbReference type="NCBI Taxonomy" id="34765"/>
    <lineage>
        <taxon>Eukaryota</taxon>
        <taxon>Metazoa</taxon>
        <taxon>Chordata</taxon>
        <taxon>Tunicata</taxon>
        <taxon>Appendicularia</taxon>
        <taxon>Copelata</taxon>
        <taxon>Oikopleuridae</taxon>
        <taxon>Oikopleura</taxon>
    </lineage>
</organism>
<proteinExistence type="inferred from homology"/>
<sequence length="563" mass="63148">MDETPAARIKWTNQREFVLTMAGCCIGLGNVWRFPYLCYKYGGGAFLVPYFTFILLVGIPTMLLEFSMGQFMSLGGIKVWNMMPIAKGIGFAGLVLSIWFAIYYVVILAWALFYFLHSVSGHSPWSSCDNSFNSDCCSSEYNSNGTLIVPDACNSTAQLPESEFWFKRALNVSSGFEDIGSLRLELLGCLVIIWVLVFICVFKGIKSTGKSAYVTATLPLIMLLFLVGNGIRLPGASIGLKYYLKPVPEKLLNAEVWLAAGSQVIFSYVLGTGVLTTLGSFNKYDYNIFKWTTRLCFINCSASFLAGIAIFSVLGNMSYETGIPMETVGRSGPGLAFIAYPRALKALPYPLFWMSLFFGMLIMLGLASECAEIEAISSMIVDLKQNWFNKRKYRRPIFVCFLCVLFFLMALPLVTQGGIFLFNLYDTYSVSGICVLVVVISQSMAIAWLYGAKEFYEDLFEMFGHKMDPRRRPWIFFGLCWKWIIPIICGGVCFAQIWQVSKPRFELPSGTYEYPASGTSIAIFMTMSSIICIPAYAIKERYFKVQPLFNPCGESDQLIVHFN</sequence>
<dbReference type="GO" id="GO:0046872">
    <property type="term" value="F:metal ion binding"/>
    <property type="evidence" value="ECO:0007669"/>
    <property type="project" value="UniProtKB-KW"/>
</dbReference>